<organism evidence="1 2">
    <name type="scientific">Stylosanthes scabra</name>
    <dbReference type="NCBI Taxonomy" id="79078"/>
    <lineage>
        <taxon>Eukaryota</taxon>
        <taxon>Viridiplantae</taxon>
        <taxon>Streptophyta</taxon>
        <taxon>Embryophyta</taxon>
        <taxon>Tracheophyta</taxon>
        <taxon>Spermatophyta</taxon>
        <taxon>Magnoliopsida</taxon>
        <taxon>eudicotyledons</taxon>
        <taxon>Gunneridae</taxon>
        <taxon>Pentapetalae</taxon>
        <taxon>rosids</taxon>
        <taxon>fabids</taxon>
        <taxon>Fabales</taxon>
        <taxon>Fabaceae</taxon>
        <taxon>Papilionoideae</taxon>
        <taxon>50 kb inversion clade</taxon>
        <taxon>dalbergioids sensu lato</taxon>
        <taxon>Dalbergieae</taxon>
        <taxon>Pterocarpus clade</taxon>
        <taxon>Stylosanthes</taxon>
    </lineage>
</organism>
<evidence type="ECO:0000313" key="1">
    <source>
        <dbReference type="EMBL" id="MED6113416.1"/>
    </source>
</evidence>
<protein>
    <submittedName>
        <fullName evidence="1">Uncharacterized protein</fullName>
    </submittedName>
</protein>
<proteinExistence type="predicted"/>
<keyword evidence="2" id="KW-1185">Reference proteome</keyword>
<dbReference type="EMBL" id="JASCZI010000798">
    <property type="protein sequence ID" value="MED6113416.1"/>
    <property type="molecule type" value="Genomic_DNA"/>
</dbReference>
<reference evidence="1 2" key="1">
    <citation type="journal article" date="2023" name="Plants (Basel)">
        <title>Bridging the Gap: Combining Genomics and Transcriptomics Approaches to Understand Stylosanthes scabra, an Orphan Legume from the Brazilian Caatinga.</title>
        <authorList>
            <person name="Ferreira-Neto J.R.C."/>
            <person name="da Silva M.D."/>
            <person name="Binneck E."/>
            <person name="de Melo N.F."/>
            <person name="da Silva R.H."/>
            <person name="de Melo A.L.T.M."/>
            <person name="Pandolfi V."/>
            <person name="Bustamante F.O."/>
            <person name="Brasileiro-Vidal A.C."/>
            <person name="Benko-Iseppon A.M."/>
        </authorList>
    </citation>
    <scope>NUCLEOTIDE SEQUENCE [LARGE SCALE GENOMIC DNA]</scope>
    <source>
        <tissue evidence="1">Leaves</tissue>
    </source>
</reference>
<sequence length="154" mass="16985">MLASELVNRPCLTPAPFFPSSSTFLNFLYPQTSHFFDPHRCYGRRGARGAVKEGGQDASPLNLNVLLFSTLSSLLSYVCRLHNHHYSGHYSSSSSSSPITTITILPLSCSRHHLVVLLLALTTTTSPSQCSAISHLNQWPFGDLEVSREILEHS</sequence>
<gene>
    <name evidence="1" type="ORF">PIB30_070596</name>
</gene>
<evidence type="ECO:0000313" key="2">
    <source>
        <dbReference type="Proteomes" id="UP001341840"/>
    </source>
</evidence>
<comment type="caution">
    <text evidence="1">The sequence shown here is derived from an EMBL/GenBank/DDBJ whole genome shotgun (WGS) entry which is preliminary data.</text>
</comment>
<accession>A0ABU6QN40</accession>
<dbReference type="Proteomes" id="UP001341840">
    <property type="component" value="Unassembled WGS sequence"/>
</dbReference>
<name>A0ABU6QN40_9FABA</name>